<evidence type="ECO:0000313" key="3">
    <source>
        <dbReference type="Proteomes" id="UP000443090"/>
    </source>
</evidence>
<sequence>MYRLATPYCKEKKEAERYSRECWASEKYTSLRDPTSYLWAIRSIVPFWMSSQEFRRGNNLWGGRGSHRARGGWQGSSRASASTPQQLPRADEPFGPRIDSFKAKELLIEEESPEIEDVKYVGSYNWLNDSSPIILVPGSPPAWTPLAEDVKLPPDSEPVYRDVNAARYAAYPMEPAVRSVLAMQPQSELPFVDVFGCGSTFGNLLRCARSQSKPFRFDVDVIGDTVFMVRREESPTEKITDLQGYGHTFPEAYTSWDANVRNSTSHQRIVSYAFGGMQFFVRSETDAYLRDSSTGSTSLKTAQEEASIDNFLDTLGIDARQPVDGAAVTLRKQGTPISQDDIFDIKTRARSREYNMEEILPRLWLNQTPNFLLAYHKSGMFTEPKVKSVRDSVLEWQKDNANDLARFHALVRRIVDVVRDSDGQQFEISWDGRGDLCITRQIAEGREALPIDLSVLWQSI</sequence>
<evidence type="ECO:0000256" key="1">
    <source>
        <dbReference type="SAM" id="MobiDB-lite"/>
    </source>
</evidence>
<name>A0A8H8UH61_9HELO</name>
<feature type="region of interest" description="Disordered" evidence="1">
    <location>
        <begin position="60"/>
        <end position="94"/>
    </location>
</feature>
<dbReference type="Proteomes" id="UP000443090">
    <property type="component" value="Unassembled WGS sequence"/>
</dbReference>
<keyword evidence="3" id="KW-1185">Reference proteome</keyword>
<accession>A0A8H8UH61</accession>
<dbReference type="PANTHER" id="PTHR35179:SF2">
    <property type="entry name" value="START DOMAIN-CONTAINING PROTEIN"/>
    <property type="match status" value="1"/>
</dbReference>
<organism evidence="2 3">
    <name type="scientific">Lachnellula occidentalis</name>
    <dbReference type="NCBI Taxonomy" id="215460"/>
    <lineage>
        <taxon>Eukaryota</taxon>
        <taxon>Fungi</taxon>
        <taxon>Dikarya</taxon>
        <taxon>Ascomycota</taxon>
        <taxon>Pezizomycotina</taxon>
        <taxon>Leotiomycetes</taxon>
        <taxon>Helotiales</taxon>
        <taxon>Lachnaceae</taxon>
        <taxon>Lachnellula</taxon>
    </lineage>
</organism>
<feature type="compositionally biased region" description="Polar residues" evidence="1">
    <location>
        <begin position="75"/>
        <end position="86"/>
    </location>
</feature>
<dbReference type="OrthoDB" id="5393654at2759"/>
<comment type="caution">
    <text evidence="2">The sequence shown here is derived from an EMBL/GenBank/DDBJ whole genome shotgun (WGS) entry which is preliminary data.</text>
</comment>
<protein>
    <recommendedName>
        <fullName evidence="4">Geranylgeranyl pyrophosphate synthetase</fullName>
    </recommendedName>
</protein>
<reference evidence="2 3" key="1">
    <citation type="submission" date="2018-05" db="EMBL/GenBank/DDBJ databases">
        <title>Genome sequencing and assembly of the regulated plant pathogen Lachnellula willkommii and related sister species for the development of diagnostic species identification markers.</title>
        <authorList>
            <person name="Giroux E."/>
            <person name="Bilodeau G."/>
        </authorList>
    </citation>
    <scope>NUCLEOTIDE SEQUENCE [LARGE SCALE GENOMIC DNA]</scope>
    <source>
        <strain evidence="2 3">CBS 160.35</strain>
    </source>
</reference>
<evidence type="ECO:0008006" key="4">
    <source>
        <dbReference type="Google" id="ProtNLM"/>
    </source>
</evidence>
<dbReference type="EMBL" id="QGMI01000257">
    <property type="protein sequence ID" value="TVY43947.1"/>
    <property type="molecule type" value="Genomic_DNA"/>
</dbReference>
<dbReference type="AlphaFoldDB" id="A0A8H8UH61"/>
<evidence type="ECO:0000313" key="2">
    <source>
        <dbReference type="EMBL" id="TVY43947.1"/>
    </source>
</evidence>
<dbReference type="PANTHER" id="PTHR35179">
    <property type="entry name" value="PROTEIN CBG02620"/>
    <property type="match status" value="1"/>
</dbReference>
<proteinExistence type="predicted"/>
<gene>
    <name evidence="2" type="ORF">LOCC1_G005549</name>
</gene>